<organism evidence="2">
    <name type="scientific">Laccaria bicolor (strain S238N-H82 / ATCC MYA-4686)</name>
    <name type="common">Bicoloured deceiver</name>
    <name type="synonym">Laccaria laccata var. bicolor</name>
    <dbReference type="NCBI Taxonomy" id="486041"/>
    <lineage>
        <taxon>Eukaryota</taxon>
        <taxon>Fungi</taxon>
        <taxon>Dikarya</taxon>
        <taxon>Basidiomycota</taxon>
        <taxon>Agaricomycotina</taxon>
        <taxon>Agaricomycetes</taxon>
        <taxon>Agaricomycetidae</taxon>
        <taxon>Agaricales</taxon>
        <taxon>Agaricineae</taxon>
        <taxon>Hydnangiaceae</taxon>
        <taxon>Laccaria</taxon>
    </lineage>
</organism>
<proteinExistence type="predicted"/>
<dbReference type="OrthoDB" id="2688210at2759"/>
<evidence type="ECO:0000313" key="2">
    <source>
        <dbReference type="Proteomes" id="UP000001194"/>
    </source>
</evidence>
<sequence>MPHITQDPNLEVSPKVTSAALDAVCTALTTAEGIDKVVVAARLADAWVADNTPGKRLGQHRLAHEAGGLRELRKEEEAEEKEKKRPKLKGFIANKPVRDNMQLPFVLHDTHKRNYMELYSFMMEGCLEAVRLNRTIAQDAFTFAKANDTLLLKPLASHKPSNKVILDEDLTWHQMSITKSCLLHHMSQKWLAPATCRRPHRIYLNLESHPMWLQVDGDTVLLHYEAQVQHEWHKSLCGANDKPAVDISVINVKHVEAIRLISGT</sequence>
<dbReference type="HOGENOM" id="CLU_052398_1_0_1"/>
<accession>B0D660</accession>
<reference evidence="1 2" key="1">
    <citation type="journal article" date="2008" name="Nature">
        <title>The genome of Laccaria bicolor provides insights into mycorrhizal symbiosis.</title>
        <authorList>
            <person name="Martin F."/>
            <person name="Aerts A."/>
            <person name="Ahren D."/>
            <person name="Brun A."/>
            <person name="Danchin E.G.J."/>
            <person name="Duchaussoy F."/>
            <person name="Gibon J."/>
            <person name="Kohler A."/>
            <person name="Lindquist E."/>
            <person name="Pereda V."/>
            <person name="Salamov A."/>
            <person name="Shapiro H.J."/>
            <person name="Wuyts J."/>
            <person name="Blaudez D."/>
            <person name="Buee M."/>
            <person name="Brokstein P."/>
            <person name="Canbaeck B."/>
            <person name="Cohen D."/>
            <person name="Courty P.E."/>
            <person name="Coutinho P.M."/>
            <person name="Delaruelle C."/>
            <person name="Detter J.C."/>
            <person name="Deveau A."/>
            <person name="DiFazio S."/>
            <person name="Duplessis S."/>
            <person name="Fraissinet-Tachet L."/>
            <person name="Lucic E."/>
            <person name="Frey-Klett P."/>
            <person name="Fourrey C."/>
            <person name="Feussner I."/>
            <person name="Gay G."/>
            <person name="Grimwood J."/>
            <person name="Hoegger P.J."/>
            <person name="Jain P."/>
            <person name="Kilaru S."/>
            <person name="Labbe J."/>
            <person name="Lin Y.C."/>
            <person name="Legue V."/>
            <person name="Le Tacon F."/>
            <person name="Marmeisse R."/>
            <person name="Melayah D."/>
            <person name="Montanini B."/>
            <person name="Muratet M."/>
            <person name="Nehls U."/>
            <person name="Niculita-Hirzel H."/>
            <person name="Oudot-Le Secq M.P."/>
            <person name="Peter M."/>
            <person name="Quesneville H."/>
            <person name="Rajashekar B."/>
            <person name="Reich M."/>
            <person name="Rouhier N."/>
            <person name="Schmutz J."/>
            <person name="Yin T."/>
            <person name="Chalot M."/>
            <person name="Henrissat B."/>
            <person name="Kuees U."/>
            <person name="Lucas S."/>
            <person name="Van de Peer Y."/>
            <person name="Podila G.K."/>
            <person name="Polle A."/>
            <person name="Pukkila P.J."/>
            <person name="Richardson P.M."/>
            <person name="Rouze P."/>
            <person name="Sanders I.R."/>
            <person name="Stajich J.E."/>
            <person name="Tunlid A."/>
            <person name="Tuskan G."/>
            <person name="Grigoriev I.V."/>
        </authorList>
    </citation>
    <scope>NUCLEOTIDE SEQUENCE [LARGE SCALE GENOMIC DNA]</scope>
    <source>
        <strain evidence="2">S238N-H82 / ATCC MYA-4686</strain>
    </source>
</reference>
<dbReference type="AlphaFoldDB" id="B0D660"/>
<dbReference type="RefSeq" id="XP_001879527.1">
    <property type="nucleotide sequence ID" value="XM_001879492.1"/>
</dbReference>
<name>B0D660_LACBS</name>
<dbReference type="GeneID" id="6074857"/>
<protein>
    <submittedName>
        <fullName evidence="1">Predicted protein</fullName>
    </submittedName>
</protein>
<dbReference type="Proteomes" id="UP000001194">
    <property type="component" value="Unassembled WGS sequence"/>
</dbReference>
<evidence type="ECO:0000313" key="1">
    <source>
        <dbReference type="EMBL" id="EDR10142.1"/>
    </source>
</evidence>
<dbReference type="InParanoid" id="B0D660"/>
<dbReference type="EMBL" id="DS547098">
    <property type="protein sequence ID" value="EDR10142.1"/>
    <property type="molecule type" value="Genomic_DNA"/>
</dbReference>
<dbReference type="KEGG" id="lbc:LACBIDRAFT_325771"/>
<gene>
    <name evidence="1" type="ORF">LACBIDRAFT_325771</name>
</gene>
<keyword evidence="2" id="KW-1185">Reference proteome</keyword>